<reference evidence="3" key="1">
    <citation type="submission" date="2015-01" db="EMBL/GenBank/DDBJ databases">
        <authorList>
            <person name="Manzoor Shahid"/>
            <person name="Zubair Saima"/>
        </authorList>
    </citation>
    <scope>NUCLEOTIDE SEQUENCE [LARGE SCALE GENOMIC DNA]</scope>
    <source>
        <strain evidence="3">V1</strain>
    </source>
</reference>
<dbReference type="GO" id="GO:0004540">
    <property type="term" value="F:RNA nuclease activity"/>
    <property type="evidence" value="ECO:0007669"/>
    <property type="project" value="InterPro"/>
</dbReference>
<dbReference type="EMBL" id="CDNC01000012">
    <property type="protein sequence ID" value="CEM61699.1"/>
    <property type="molecule type" value="Genomic_DNA"/>
</dbReference>
<protein>
    <recommendedName>
        <fullName evidence="1">NYN domain-containing protein</fullName>
    </recommendedName>
</protein>
<dbReference type="Proteomes" id="UP000042527">
    <property type="component" value="Unassembled WGS sequence"/>
</dbReference>
<feature type="domain" description="NYN" evidence="1">
    <location>
        <begin position="87"/>
        <end position="168"/>
    </location>
</feature>
<name>A0A0B7GSS7_TREPH</name>
<accession>A0A0B7GSS7</accession>
<dbReference type="Pfam" id="PF01936">
    <property type="entry name" value="NYN"/>
    <property type="match status" value="1"/>
</dbReference>
<evidence type="ECO:0000313" key="2">
    <source>
        <dbReference type="EMBL" id="CEM61699.1"/>
    </source>
</evidence>
<dbReference type="RefSeq" id="WP_024751699.1">
    <property type="nucleotide sequence ID" value="NZ_CDNC01000012.1"/>
</dbReference>
<sequence length="212" mass="24654">MHLKERSQFDIISDSDGKQKRIYEWNSLYRIFYYDCPPISKALYHPVLEKSIDFSKTETYTWMKEFIENLIHQRKVALRMGVLADNTAYYGLKNEIAKKLFSGRLQVTDITETDFDLVLRQKGVDMKIGIDIATLAYKKLADQIVLITGDSDFVSAAKLARREGIDFIVDPMGHKILPDLMEHIDGLRSYYRHKQLKGSFGQKEQDVTLFPY</sequence>
<proteinExistence type="predicted"/>
<keyword evidence="3" id="KW-1185">Reference proteome</keyword>
<organism evidence="2 3">
    <name type="scientific">Treponema phagedenis</name>
    <dbReference type="NCBI Taxonomy" id="162"/>
    <lineage>
        <taxon>Bacteria</taxon>
        <taxon>Pseudomonadati</taxon>
        <taxon>Spirochaetota</taxon>
        <taxon>Spirochaetia</taxon>
        <taxon>Spirochaetales</taxon>
        <taxon>Treponemataceae</taxon>
        <taxon>Treponema</taxon>
    </lineage>
</organism>
<evidence type="ECO:0000259" key="1">
    <source>
        <dbReference type="Pfam" id="PF01936"/>
    </source>
</evidence>
<evidence type="ECO:0000313" key="3">
    <source>
        <dbReference type="Proteomes" id="UP000042527"/>
    </source>
</evidence>
<gene>
    <name evidence="2" type="ORF">TPHV1_20236</name>
</gene>
<dbReference type="CDD" id="cd18722">
    <property type="entry name" value="PIN_NicB-like"/>
    <property type="match status" value="1"/>
</dbReference>
<dbReference type="InterPro" id="IPR021139">
    <property type="entry name" value="NYN"/>
</dbReference>
<dbReference type="AlphaFoldDB" id="A0A0B7GSS7"/>
<dbReference type="GeneID" id="57753310"/>
<dbReference type="Gene3D" id="3.40.50.1010">
    <property type="entry name" value="5'-nuclease"/>
    <property type="match status" value="1"/>
</dbReference>